<evidence type="ECO:0000313" key="4">
    <source>
        <dbReference type="EMBL" id="ESA21939.1"/>
    </source>
</evidence>
<dbReference type="InterPro" id="IPR011009">
    <property type="entry name" value="Kinase-like_dom_sf"/>
</dbReference>
<name>U9UND0_RHIID</name>
<evidence type="ECO:0000256" key="2">
    <source>
        <dbReference type="ARBA" id="ARBA00022840"/>
    </source>
</evidence>
<dbReference type="PANTHER" id="PTHR24418">
    <property type="entry name" value="TYROSINE-PROTEIN KINASE"/>
    <property type="match status" value="1"/>
</dbReference>
<feature type="non-terminal residue" evidence="4">
    <location>
        <position position="815"/>
    </location>
</feature>
<dbReference type="HOGENOM" id="CLU_000288_7_8_1"/>
<dbReference type="GO" id="GO:0005524">
    <property type="term" value="F:ATP binding"/>
    <property type="evidence" value="ECO:0007669"/>
    <property type="project" value="UniProtKB-KW"/>
</dbReference>
<dbReference type="SUPFAM" id="SSF56112">
    <property type="entry name" value="Protein kinase-like (PK-like)"/>
    <property type="match status" value="1"/>
</dbReference>
<organism evidence="4">
    <name type="scientific">Rhizophagus irregularis (strain DAOM 181602 / DAOM 197198 / MUCL 43194)</name>
    <name type="common">Arbuscular mycorrhizal fungus</name>
    <name type="synonym">Glomus intraradices</name>
    <dbReference type="NCBI Taxonomy" id="747089"/>
    <lineage>
        <taxon>Eukaryota</taxon>
        <taxon>Fungi</taxon>
        <taxon>Fungi incertae sedis</taxon>
        <taxon>Mucoromycota</taxon>
        <taxon>Glomeromycotina</taxon>
        <taxon>Glomeromycetes</taxon>
        <taxon>Glomerales</taxon>
        <taxon>Glomeraceae</taxon>
        <taxon>Rhizophagus</taxon>
    </lineage>
</organism>
<dbReference type="EMBL" id="KI276024">
    <property type="protein sequence ID" value="ESA21939.1"/>
    <property type="molecule type" value="Genomic_DNA"/>
</dbReference>
<evidence type="ECO:0000259" key="3">
    <source>
        <dbReference type="PROSITE" id="PS50011"/>
    </source>
</evidence>
<dbReference type="Gene3D" id="1.10.510.10">
    <property type="entry name" value="Transferase(Phosphotransferase) domain 1"/>
    <property type="match status" value="1"/>
</dbReference>
<dbReference type="GO" id="GO:0004672">
    <property type="term" value="F:protein kinase activity"/>
    <property type="evidence" value="ECO:0007669"/>
    <property type="project" value="InterPro"/>
</dbReference>
<dbReference type="Pfam" id="PF07714">
    <property type="entry name" value="PK_Tyr_Ser-Thr"/>
    <property type="match status" value="1"/>
</dbReference>
<keyword evidence="1" id="KW-0547">Nucleotide-binding</keyword>
<dbReference type="PROSITE" id="PS50011">
    <property type="entry name" value="PROTEIN_KINASE_DOM"/>
    <property type="match status" value="1"/>
</dbReference>
<accession>U9UND0</accession>
<dbReference type="AlphaFoldDB" id="U9UND0"/>
<protein>
    <recommendedName>
        <fullName evidence="3">Protein kinase domain-containing protein</fullName>
    </recommendedName>
</protein>
<dbReference type="InterPro" id="IPR001245">
    <property type="entry name" value="Ser-Thr/Tyr_kinase_cat_dom"/>
</dbReference>
<dbReference type="VEuPathDB" id="FungiDB:RhiirFUN_003767"/>
<dbReference type="InterPro" id="IPR000719">
    <property type="entry name" value="Prot_kinase_dom"/>
</dbReference>
<reference evidence="4" key="1">
    <citation type="submission" date="2013-07" db="EMBL/GenBank/DDBJ databases">
        <title>The genome of an arbuscular mycorrhizal fungus provides insights into the evolution of the oldest plant symbiosis.</title>
        <authorList>
            <consortium name="DOE Joint Genome Institute"/>
            <person name="Tisserant E."/>
            <person name="Malbreil M."/>
            <person name="Kuo A."/>
            <person name="Kohler A."/>
            <person name="Symeonidi A."/>
            <person name="Balestrini R."/>
            <person name="Charron P."/>
            <person name="Duensing N."/>
            <person name="Frei-dit-Frey N."/>
            <person name="Gianinazzi-Pearson V."/>
            <person name="Gilbert B."/>
            <person name="Handa Y."/>
            <person name="Hijri M."/>
            <person name="Kaul R."/>
            <person name="Kawaguchi M."/>
            <person name="Krajinski F."/>
            <person name="Lammers P."/>
            <person name="Lapierre D."/>
            <person name="Masclaux F.G."/>
            <person name="Murat C."/>
            <person name="Morin E."/>
            <person name="Ndikumana S."/>
            <person name="Pagni M."/>
            <person name="Petitpierre D."/>
            <person name="Requena N."/>
            <person name="Rosikiewicz P."/>
            <person name="Riley R."/>
            <person name="Saito K."/>
            <person name="San Clemente H."/>
            <person name="Shapiro H."/>
            <person name="van Tuinen D."/>
            <person name="Becard G."/>
            <person name="Bonfante P."/>
            <person name="Paszkowski U."/>
            <person name="Shachar-Hill Y."/>
            <person name="Young J.P."/>
            <person name="Sanders I.R."/>
            <person name="Henrissat B."/>
            <person name="Rensing S.A."/>
            <person name="Grigoriev I.V."/>
            <person name="Corradi N."/>
            <person name="Roux C."/>
            <person name="Martin F."/>
        </authorList>
    </citation>
    <scope>NUCLEOTIDE SEQUENCE</scope>
    <source>
        <strain evidence="4">DAOM 197198</strain>
    </source>
</reference>
<gene>
    <name evidence="4" type="ORF">GLOINDRAFT_16958</name>
</gene>
<keyword evidence="2" id="KW-0067">ATP-binding</keyword>
<sequence length="815" mass="95453">MVLNDYFCKTCGKIYTDVHNEWCIFCQINDIEQNFANWTSGNEKVDETIQEMQLKIGNITDIIFKWVPYGQFINIKKIGKSTFTTVHSAIWTDGLKYNFEKHEWERKSNKRVTLKCLYDLHGLKEIKSYTIAILRGVPKIYGITQNPDTNDFVMVLQGRIYCEKCGDKYTVLKFKWCKPCQINDLKQNFTNWTSGNEKIDEFIQEMQLKIESSNDRIVEWIPYNQFNDIKKIGNDDITTIYTAVWINGPLEYHGKNKKEQERIPNEKVILKFNFPTLCGVSQNPDTKEYIIVHQDGSYCKDCAGAFTNISDKWCKPCQISVLKKNFANWTSGNEKIDEIIQEGKDDFAELYSAIWKDGTLYYNSGKVGLIKIPDNKVMLKRFYNSRDITNEFFNEVKSSINKNEICGISQNPTTEDYIIVYKFNNYCQKCGYKYITYGWCKTCYINNLKYNFTTWTSGNKKVDEFIQEMQLNIKSHNDVIFEWIPYNQFNDIKEIHIDDFTTVRSAIWTDGPLCGYNYGYILKRNFYKKVALKCLHNSQNNTIELLNEVKLYSINKNDKSNIRIYGISQDPDTKDYILVFQDSYCEKCGKTYANANAKDLSYKWCNPSIRSWNDIIIEWIPYNQFNDIKEIGKGGFATVNLAIWIDGPLKYNKEKREWDRMPNQKVALKRLHNSQNITRNFLSEVKAYSTSYSNPIDNNPFNSGGILKIYGISQNPATKDYIIVLQYANEGNFENYKDVSKDWYWFERLYILRNIIKGLEKIHEIKMVHRDFHTGNILMLSECAYNTMHFVNNVCISDMGLCGEVGNMDETRVYG</sequence>
<feature type="domain" description="Protein kinase" evidence="3">
    <location>
        <begin position="625"/>
        <end position="815"/>
    </location>
</feature>
<evidence type="ECO:0000256" key="1">
    <source>
        <dbReference type="ARBA" id="ARBA00022741"/>
    </source>
</evidence>
<proteinExistence type="predicted"/>
<dbReference type="SMART" id="SM00220">
    <property type="entry name" value="S_TKc"/>
    <property type="match status" value="1"/>
</dbReference>
<dbReference type="InterPro" id="IPR050198">
    <property type="entry name" value="Non-receptor_tyrosine_kinases"/>
</dbReference>